<feature type="region of interest" description="Disordered" evidence="1">
    <location>
        <begin position="201"/>
        <end position="232"/>
    </location>
</feature>
<feature type="compositionally biased region" description="Polar residues" evidence="1">
    <location>
        <begin position="400"/>
        <end position="411"/>
    </location>
</feature>
<dbReference type="EMBL" id="WIWS01000147">
    <property type="protein sequence ID" value="KAF3202344.1"/>
    <property type="molecule type" value="Genomic_DNA"/>
</dbReference>
<accession>A0A6G1LUX8</accession>
<proteinExistence type="predicted"/>
<evidence type="ECO:0000256" key="1">
    <source>
        <dbReference type="SAM" id="MobiDB-lite"/>
    </source>
</evidence>
<organism evidence="4 6">
    <name type="scientific">Orbilia oligospora</name>
    <name type="common">Nematode-trapping fungus</name>
    <name type="synonym">Arthrobotrys oligospora</name>
    <dbReference type="NCBI Taxonomy" id="2813651"/>
    <lineage>
        <taxon>Eukaryota</taxon>
        <taxon>Fungi</taxon>
        <taxon>Dikarya</taxon>
        <taxon>Ascomycota</taxon>
        <taxon>Pezizomycotina</taxon>
        <taxon>Orbiliomycetes</taxon>
        <taxon>Orbiliales</taxon>
        <taxon>Orbiliaceae</taxon>
        <taxon>Orbilia</taxon>
    </lineage>
</organism>
<dbReference type="EMBL" id="WIPF01000005">
    <property type="protein sequence ID" value="KAF3231025.1"/>
    <property type="molecule type" value="Genomic_DNA"/>
</dbReference>
<dbReference type="Proteomes" id="UP000614610">
    <property type="component" value="Unassembled WGS sequence"/>
</dbReference>
<gene>
    <name evidence="3" type="ORF">TWF106_002440</name>
    <name evidence="4" type="ORF">TWF191_007747</name>
    <name evidence="2" type="ORF">TWF679_002180</name>
</gene>
<sequence length="449" mass="50440">MLEEPSIMAKKPIPAAPLLKPIFPKFASVAGSCCFISVKIINSQHVRDRCNCRSFIQQARLEDSWSSLDRYFCSCGHHAQYHPPRSQCANIIHGGGHHDTPMVECDMEAQEQEAAAAKEEIEQIPLQIPRSLTPVPPQEAENNRHIWHLYQKTAKLEQEISQKPNPEDVRSVGDIVGSLEERILELEDRLEDTELRLEESERKATALQGEMDDLVNENEDLRRDSASSSVERSSIPDIDRVLREDSERRLHEALTALKPISKENPWRVHVNLVLDPDQKSPPPVDCHEHTRCETVGCYQYIKVEGAGCKSFQQAISSSFPSSLLIKQWMPLLASQSDDGQILLDRPTDVEGFPSLWSVDFLRSNCTVVVDGQEKLYIAPQAGPLALEELESPRESPGLTEASTISSTSNLRRSGRKRSITNNTKTEAPVIMKRPRVKSKSKKAQPISFS</sequence>
<feature type="region of interest" description="Disordered" evidence="1">
    <location>
        <begin position="390"/>
        <end position="449"/>
    </location>
</feature>
<dbReference type="Proteomes" id="UP000472727">
    <property type="component" value="Unassembled WGS sequence"/>
</dbReference>
<dbReference type="EMBL" id="WIWT01000138">
    <property type="protein sequence ID" value="KAF3198194.1"/>
    <property type="molecule type" value="Genomic_DNA"/>
</dbReference>
<evidence type="ECO:0000313" key="5">
    <source>
        <dbReference type="Proteomes" id="UP000472727"/>
    </source>
</evidence>
<comment type="caution">
    <text evidence="4">The sequence shown here is derived from an EMBL/GenBank/DDBJ whole genome shotgun (WGS) entry which is preliminary data.</text>
</comment>
<reference evidence="5 6" key="1">
    <citation type="submission" date="2019-06" db="EMBL/GenBank/DDBJ databases">
        <authorList>
            <person name="Palmer J.M."/>
        </authorList>
    </citation>
    <scope>NUCLEOTIDE SEQUENCE [LARGE SCALE GENOMIC DNA]</scope>
    <source>
        <strain evidence="3 5">TWF106</strain>
        <strain evidence="4 6">TWF191</strain>
        <strain evidence="2">TWF679</strain>
    </source>
</reference>
<name>A0A6G1LUX8_ORBOL</name>
<dbReference type="AlphaFoldDB" id="A0A6G1LUX8"/>
<protein>
    <submittedName>
        <fullName evidence="4">Uncharacterized protein</fullName>
    </submittedName>
</protein>
<evidence type="ECO:0000313" key="4">
    <source>
        <dbReference type="EMBL" id="KAF3231025.1"/>
    </source>
</evidence>
<evidence type="ECO:0000313" key="3">
    <source>
        <dbReference type="EMBL" id="KAF3202344.1"/>
    </source>
</evidence>
<dbReference type="Proteomes" id="UP000483672">
    <property type="component" value="Unassembled WGS sequence"/>
</dbReference>
<evidence type="ECO:0000313" key="2">
    <source>
        <dbReference type="EMBL" id="KAF3198194.1"/>
    </source>
</evidence>
<evidence type="ECO:0000313" key="6">
    <source>
        <dbReference type="Proteomes" id="UP000483672"/>
    </source>
</evidence>
<dbReference type="OrthoDB" id="5395183at2759"/>
<feature type="compositionally biased region" description="Basic residues" evidence="1">
    <location>
        <begin position="432"/>
        <end position="442"/>
    </location>
</feature>